<dbReference type="AlphaFoldDB" id="G5IE32"/>
<dbReference type="EMBL" id="ADLN01000029">
    <property type="protein sequence ID" value="EHI60268.1"/>
    <property type="molecule type" value="Genomic_DNA"/>
</dbReference>
<organism evidence="1 2">
    <name type="scientific">Hungatella hathewayi WAL-18680</name>
    <dbReference type="NCBI Taxonomy" id="742737"/>
    <lineage>
        <taxon>Bacteria</taxon>
        <taxon>Bacillati</taxon>
        <taxon>Bacillota</taxon>
        <taxon>Clostridia</taxon>
        <taxon>Lachnospirales</taxon>
        <taxon>Lachnospiraceae</taxon>
        <taxon>Hungatella</taxon>
    </lineage>
</organism>
<protein>
    <submittedName>
        <fullName evidence="1">Uncharacterized protein</fullName>
    </submittedName>
</protein>
<evidence type="ECO:0000313" key="2">
    <source>
        <dbReference type="Proteomes" id="UP000005384"/>
    </source>
</evidence>
<accession>G5IE32</accession>
<dbReference type="PATRIC" id="fig|742737.3.peg.1785"/>
<dbReference type="Proteomes" id="UP000005384">
    <property type="component" value="Unassembled WGS sequence"/>
</dbReference>
<evidence type="ECO:0000313" key="1">
    <source>
        <dbReference type="EMBL" id="EHI60268.1"/>
    </source>
</evidence>
<comment type="caution">
    <text evidence="1">The sequence shown here is derived from an EMBL/GenBank/DDBJ whole genome shotgun (WGS) entry which is preliminary data.</text>
</comment>
<proteinExistence type="predicted"/>
<keyword evidence="2" id="KW-1185">Reference proteome</keyword>
<sequence>MRFRILLATVTLGILAFGGLAAWCASPRYIPASLQAQMDILPDNRAKNGTLHRREDKEIGEGEFWVVMNQIPMVAAGNTECSLEYENPESNHYSARVNLYLKSTGEHLGGTLMVEPGSYVETIELKKKLEPGEYPVTAKVELLKDKTPAGGMSLDITLRVVEQEGDSTG</sequence>
<reference evidence="1 2" key="1">
    <citation type="submission" date="2011-08" db="EMBL/GenBank/DDBJ databases">
        <title>The Genome Sequence of Clostridium hathewayi WAL-18680.</title>
        <authorList>
            <consortium name="The Broad Institute Genome Sequencing Platform"/>
            <person name="Earl A."/>
            <person name="Ward D."/>
            <person name="Feldgarden M."/>
            <person name="Gevers D."/>
            <person name="Finegold S.M."/>
            <person name="Summanen P.H."/>
            <person name="Molitoris D.R."/>
            <person name="Song M."/>
            <person name="Daigneault M."/>
            <person name="Allen-Vercoe E."/>
            <person name="Young S.K."/>
            <person name="Zeng Q."/>
            <person name="Gargeya S."/>
            <person name="Fitzgerald M."/>
            <person name="Haas B."/>
            <person name="Abouelleil A."/>
            <person name="Alvarado L."/>
            <person name="Arachchi H.M."/>
            <person name="Berlin A."/>
            <person name="Brown A."/>
            <person name="Chapman S.B."/>
            <person name="Chen Z."/>
            <person name="Dunbar C."/>
            <person name="Freedman E."/>
            <person name="Gearin G."/>
            <person name="Gellesch M."/>
            <person name="Goldberg J."/>
            <person name="Griggs A."/>
            <person name="Gujja S."/>
            <person name="Heiman D."/>
            <person name="Howarth C."/>
            <person name="Larson L."/>
            <person name="Lui A."/>
            <person name="MacDonald P.J.P."/>
            <person name="Montmayeur A."/>
            <person name="Murphy C."/>
            <person name="Neiman D."/>
            <person name="Pearson M."/>
            <person name="Priest M."/>
            <person name="Roberts A."/>
            <person name="Saif S."/>
            <person name="Shea T."/>
            <person name="Shenoy N."/>
            <person name="Sisk P."/>
            <person name="Stolte C."/>
            <person name="Sykes S."/>
            <person name="Wortman J."/>
            <person name="Nusbaum C."/>
            <person name="Birren B."/>
        </authorList>
    </citation>
    <scope>NUCLEOTIDE SEQUENCE [LARGE SCALE GENOMIC DNA]</scope>
    <source>
        <strain evidence="1 2">WAL-18680</strain>
    </source>
</reference>
<gene>
    <name evidence="1" type="ORF">HMPREF9473_01759</name>
</gene>
<dbReference type="HOGENOM" id="CLU_094165_0_0_9"/>
<name>G5IE32_9FIRM</name>